<accession>A0A255ZRS3</accession>
<sequence>MKTKLPTFTLGVEEEYQIIDPQTRDLRSHLSKIVDGAKIILNEQVKAEMHQSVVEVGTNICNNVAEAESEIKFLRSKIVELADKQNLVVGGAGTHPFSRWQDQPITDDPRYHNIVNELQDAARSNLIFGMHCHVGIENREIGMQLMNQACYFLPHIFALSTNSPFWEGRQTGYKSFRTKVFDKFPRTGLPEYFDSVSAYDNYLDTLVKTNCIDNPKKIWWDLRLHPFYNTIEFRICDMSLTVDETMCLVAIIQAIVAKLYKLTVQNTSFNIYRLALIKENKFRAARYGIENCMIDFGLKQEVETKALILELLDFVEDVVDELGSRKQIEYVHRMMAEGTGADKQLAVFNQTQDLTKVVDFITAEFTKGL</sequence>
<comment type="catalytic activity">
    <reaction evidence="4">
        <text>L-cysteine + L-glutamate + ATP = gamma-L-glutamyl-L-cysteine + ADP + phosphate + H(+)</text>
        <dbReference type="Rhea" id="RHEA:13285"/>
        <dbReference type="ChEBI" id="CHEBI:15378"/>
        <dbReference type="ChEBI" id="CHEBI:29985"/>
        <dbReference type="ChEBI" id="CHEBI:30616"/>
        <dbReference type="ChEBI" id="CHEBI:35235"/>
        <dbReference type="ChEBI" id="CHEBI:43474"/>
        <dbReference type="ChEBI" id="CHEBI:58173"/>
        <dbReference type="ChEBI" id="CHEBI:456216"/>
        <dbReference type="EC" id="6.3.2.2"/>
    </reaction>
</comment>
<evidence type="ECO:0000313" key="6">
    <source>
        <dbReference type="Proteomes" id="UP000216035"/>
    </source>
</evidence>
<dbReference type="RefSeq" id="WP_094486542.1">
    <property type="nucleotide sequence ID" value="NZ_NOXX01000201.1"/>
</dbReference>
<dbReference type="Gene3D" id="3.30.590.20">
    <property type="match status" value="1"/>
</dbReference>
<dbReference type="AlphaFoldDB" id="A0A255ZRS3"/>
<name>A0A255ZRS3_9FLAO</name>
<dbReference type="OrthoDB" id="9769628at2"/>
<keyword evidence="1 4" id="KW-0436">Ligase</keyword>
<keyword evidence="2 4" id="KW-0547">Nucleotide-binding</keyword>
<dbReference type="InterPro" id="IPR014746">
    <property type="entry name" value="Gln_synth/guanido_kin_cat_dom"/>
</dbReference>
<evidence type="ECO:0000256" key="3">
    <source>
        <dbReference type="ARBA" id="ARBA00022840"/>
    </source>
</evidence>
<dbReference type="Pfam" id="PF04107">
    <property type="entry name" value="GCS2"/>
    <property type="match status" value="1"/>
</dbReference>
<evidence type="ECO:0000256" key="1">
    <source>
        <dbReference type="ARBA" id="ARBA00022598"/>
    </source>
</evidence>
<evidence type="ECO:0000313" key="5">
    <source>
        <dbReference type="EMBL" id="OYQ43575.1"/>
    </source>
</evidence>
<dbReference type="PANTHER" id="PTHR36510:SF1">
    <property type="entry name" value="GLUTAMATE--CYSTEINE LIGASE 2-RELATED"/>
    <property type="match status" value="1"/>
</dbReference>
<comment type="function">
    <text evidence="4">ATP-dependent carboxylate-amine ligase which exhibits weak glutamate--cysteine ligase activity.</text>
</comment>
<dbReference type="NCBIfam" id="TIGR02050">
    <property type="entry name" value="gshA_cyan_rel"/>
    <property type="match status" value="1"/>
</dbReference>
<dbReference type="HAMAP" id="MF_01609">
    <property type="entry name" value="Glu_cys_ligase_2"/>
    <property type="match status" value="1"/>
</dbReference>
<dbReference type="PANTHER" id="PTHR36510">
    <property type="entry name" value="GLUTAMATE--CYSTEINE LIGASE 2-RELATED"/>
    <property type="match status" value="1"/>
</dbReference>
<evidence type="ECO:0000256" key="2">
    <source>
        <dbReference type="ARBA" id="ARBA00022741"/>
    </source>
</evidence>
<evidence type="ECO:0000256" key="4">
    <source>
        <dbReference type="HAMAP-Rule" id="MF_01609"/>
    </source>
</evidence>
<dbReference type="EC" id="6.3.2.2" evidence="4"/>
<dbReference type="EMBL" id="NOXX01000201">
    <property type="protein sequence ID" value="OYQ43575.1"/>
    <property type="molecule type" value="Genomic_DNA"/>
</dbReference>
<keyword evidence="6" id="KW-1185">Reference proteome</keyword>
<keyword evidence="3 4" id="KW-0067">ATP-binding</keyword>
<comment type="similarity">
    <text evidence="4">Belongs to the glutamate--cysteine ligase type 2 family. YbdK subfamily.</text>
</comment>
<dbReference type="InterPro" id="IPR050141">
    <property type="entry name" value="GCL_type2/YbdK_subfam"/>
</dbReference>
<dbReference type="GO" id="GO:0004357">
    <property type="term" value="F:glutamate-cysteine ligase activity"/>
    <property type="evidence" value="ECO:0007669"/>
    <property type="project" value="UniProtKB-EC"/>
</dbReference>
<dbReference type="InterPro" id="IPR011793">
    <property type="entry name" value="YbdK"/>
</dbReference>
<organism evidence="5 6">
    <name type="scientific">Flavobacterium aurantiibacter</name>
    <dbReference type="NCBI Taxonomy" id="2023067"/>
    <lineage>
        <taxon>Bacteria</taxon>
        <taxon>Pseudomonadati</taxon>
        <taxon>Bacteroidota</taxon>
        <taxon>Flavobacteriia</taxon>
        <taxon>Flavobacteriales</taxon>
        <taxon>Flavobacteriaceae</taxon>
        <taxon>Flavobacterium</taxon>
    </lineage>
</organism>
<dbReference type="GO" id="GO:0005524">
    <property type="term" value="F:ATP binding"/>
    <property type="evidence" value="ECO:0007669"/>
    <property type="project" value="UniProtKB-KW"/>
</dbReference>
<dbReference type="SUPFAM" id="SSF55931">
    <property type="entry name" value="Glutamine synthetase/guanido kinase"/>
    <property type="match status" value="1"/>
</dbReference>
<dbReference type="NCBIfam" id="NF010039">
    <property type="entry name" value="PRK13515.1"/>
    <property type="match status" value="1"/>
</dbReference>
<gene>
    <name evidence="5" type="ORF">CHX27_09505</name>
</gene>
<reference evidence="5 6" key="1">
    <citation type="submission" date="2017-07" db="EMBL/GenBank/DDBJ databases">
        <title>Flavobacterium cyanobacteriorum sp. nov., isolated from cyanobacterial aggregates in a eutrophic lake.</title>
        <authorList>
            <person name="Cai H."/>
        </authorList>
    </citation>
    <scope>NUCLEOTIDE SEQUENCE [LARGE SCALE GENOMIC DNA]</scope>
    <source>
        <strain evidence="5 6">TH167</strain>
    </source>
</reference>
<dbReference type="InterPro" id="IPR006336">
    <property type="entry name" value="GCS2"/>
</dbReference>
<dbReference type="GO" id="GO:0042398">
    <property type="term" value="P:modified amino acid biosynthetic process"/>
    <property type="evidence" value="ECO:0007669"/>
    <property type="project" value="InterPro"/>
</dbReference>
<proteinExistence type="inferred from homology"/>
<dbReference type="Proteomes" id="UP000216035">
    <property type="component" value="Unassembled WGS sequence"/>
</dbReference>
<protein>
    <recommendedName>
        <fullName evidence="4">Putative glutamate--cysteine ligase 2</fullName>
        <ecNumber evidence="4">6.3.2.2</ecNumber>
    </recommendedName>
    <alternativeName>
        <fullName evidence="4">Gamma-glutamylcysteine synthetase 2</fullName>
        <shortName evidence="4">GCS 2</shortName>
        <shortName evidence="4">Gamma-GCS 2</shortName>
    </alternativeName>
</protein>
<comment type="caution">
    <text evidence="5">The sequence shown here is derived from an EMBL/GenBank/DDBJ whole genome shotgun (WGS) entry which is preliminary data.</text>
</comment>